<feature type="compositionally biased region" description="Gly residues" evidence="3">
    <location>
        <begin position="71"/>
        <end position="83"/>
    </location>
</feature>
<dbReference type="Gene3D" id="2.150.10.10">
    <property type="entry name" value="Serralysin-like metalloprotease, C-terminal"/>
    <property type="match status" value="3"/>
</dbReference>
<dbReference type="InterPro" id="IPR018511">
    <property type="entry name" value="Hemolysin-typ_Ca-bd_CS"/>
</dbReference>
<keyword evidence="5" id="KW-1185">Reference proteome</keyword>
<dbReference type="GO" id="GO:0005576">
    <property type="term" value="C:extracellular region"/>
    <property type="evidence" value="ECO:0007669"/>
    <property type="project" value="UniProtKB-SubCell"/>
</dbReference>
<dbReference type="RefSeq" id="WP_191075781.1">
    <property type="nucleotide sequence ID" value="NZ_JACTAG010000002.1"/>
</dbReference>
<dbReference type="SUPFAM" id="SSF51120">
    <property type="entry name" value="beta-Roll"/>
    <property type="match status" value="2"/>
</dbReference>
<dbReference type="PRINTS" id="PR00313">
    <property type="entry name" value="CABNDNGRPT"/>
</dbReference>
<feature type="compositionally biased region" description="Gly residues" evidence="3">
    <location>
        <begin position="7"/>
        <end position="23"/>
    </location>
</feature>
<evidence type="ECO:0008006" key="6">
    <source>
        <dbReference type="Google" id="ProtNLM"/>
    </source>
</evidence>
<dbReference type="PANTHER" id="PTHR38340:SF1">
    <property type="entry name" value="S-LAYER PROTEIN"/>
    <property type="match status" value="1"/>
</dbReference>
<dbReference type="InterPro" id="IPR050557">
    <property type="entry name" value="RTX_toxin/Mannuronan_C5-epim"/>
</dbReference>
<dbReference type="InterPro" id="IPR011049">
    <property type="entry name" value="Serralysin-like_metalloprot_C"/>
</dbReference>
<protein>
    <recommendedName>
        <fullName evidence="6">Calcium-binding protein</fullName>
    </recommendedName>
</protein>
<evidence type="ECO:0000256" key="1">
    <source>
        <dbReference type="ARBA" id="ARBA00004613"/>
    </source>
</evidence>
<evidence type="ECO:0000313" key="5">
    <source>
        <dbReference type="Proteomes" id="UP000635142"/>
    </source>
</evidence>
<comment type="subcellular location">
    <subcellularLocation>
        <location evidence="1">Secreted</location>
    </subcellularLocation>
</comment>
<comment type="caution">
    <text evidence="4">The sequence shown here is derived from an EMBL/GenBank/DDBJ whole genome shotgun (WGS) entry which is preliminary data.</text>
</comment>
<dbReference type="EMBL" id="JACTAG010000002">
    <property type="protein sequence ID" value="MBD3664765.1"/>
    <property type="molecule type" value="Genomic_DNA"/>
</dbReference>
<dbReference type="InterPro" id="IPR001343">
    <property type="entry name" value="Hemolysn_Ca-bd"/>
</dbReference>
<dbReference type="AlphaFoldDB" id="A0A927HH00"/>
<dbReference type="PANTHER" id="PTHR38340">
    <property type="entry name" value="S-LAYER PROTEIN"/>
    <property type="match status" value="1"/>
</dbReference>
<dbReference type="PROSITE" id="PS00330">
    <property type="entry name" value="HEMOLYSIN_CALCIUM"/>
    <property type="match status" value="5"/>
</dbReference>
<reference evidence="4" key="1">
    <citation type="submission" date="2020-08" db="EMBL/GenBank/DDBJ databases">
        <title>Sulfitobacter aestuariivivens sp. nov., isolated from a tidal flat.</title>
        <authorList>
            <person name="Park S."/>
            <person name="Yoon J.-H."/>
        </authorList>
    </citation>
    <scope>NUCLEOTIDE SEQUENCE</scope>
    <source>
        <strain evidence="4">TSTF-M16</strain>
    </source>
</reference>
<evidence type="ECO:0000313" key="4">
    <source>
        <dbReference type="EMBL" id="MBD3664765.1"/>
    </source>
</evidence>
<feature type="region of interest" description="Disordered" evidence="3">
    <location>
        <begin position="71"/>
        <end position="94"/>
    </location>
</feature>
<sequence length="350" mass="35268">MAKGGKKGNGNSGDGGSSDGGSIKGNRKDNLLAGSDIDDTILGRQGNDTLIGNGGNDFLFAEEGDDLLDGGSGNDRLFGGGGNDTLNGGDDHDELFGGHENDVLNGGDGDDVLVGGLGNDLIDGGSGYNTAEFTDIGGDIPLSSDPNVVTVDGITLNATGAGSYTSTNEIAPGLFETDTLTNIQRVIGSNFNDMMTGGAGADNFSGAQGHDALSGGAGDDTLYGGLDNDTLEGGSGSDTFIFLRIADGIVEPNPPVPGDTSVYDDPGVGDGADVIVDFNVSEDIIAFLSNEDMTVGSYTNDDGFTVLTYAAPDYFGPSEITLAGITASLADLESAGAIVINVDPGFDFLI</sequence>
<evidence type="ECO:0000256" key="3">
    <source>
        <dbReference type="SAM" id="MobiDB-lite"/>
    </source>
</evidence>
<accession>A0A927HH00</accession>
<name>A0A927HH00_9RHOB</name>
<keyword evidence="2" id="KW-0964">Secreted</keyword>
<feature type="region of interest" description="Disordered" evidence="3">
    <location>
        <begin position="1"/>
        <end position="31"/>
    </location>
</feature>
<evidence type="ECO:0000256" key="2">
    <source>
        <dbReference type="ARBA" id="ARBA00022525"/>
    </source>
</evidence>
<dbReference type="Pfam" id="PF00353">
    <property type="entry name" value="HemolysinCabind"/>
    <property type="match status" value="3"/>
</dbReference>
<dbReference type="Proteomes" id="UP000635142">
    <property type="component" value="Unassembled WGS sequence"/>
</dbReference>
<proteinExistence type="predicted"/>
<organism evidence="4 5">
    <name type="scientific">Sulfitobacter aestuariivivens</name>
    <dbReference type="NCBI Taxonomy" id="2766981"/>
    <lineage>
        <taxon>Bacteria</taxon>
        <taxon>Pseudomonadati</taxon>
        <taxon>Pseudomonadota</taxon>
        <taxon>Alphaproteobacteria</taxon>
        <taxon>Rhodobacterales</taxon>
        <taxon>Roseobacteraceae</taxon>
        <taxon>Sulfitobacter</taxon>
    </lineage>
</organism>
<gene>
    <name evidence="4" type="ORF">H9Q16_12595</name>
</gene>
<dbReference type="GO" id="GO:0005509">
    <property type="term" value="F:calcium ion binding"/>
    <property type="evidence" value="ECO:0007669"/>
    <property type="project" value="InterPro"/>
</dbReference>